<reference evidence="15 16" key="1">
    <citation type="submission" date="2019-03" db="EMBL/GenBank/DDBJ databases">
        <title>Draft Genome Sequence of Duganella callidus sp. nov., a Novel Duganella Species Isolated from Cultivated Soil.</title>
        <authorList>
            <person name="Raths R."/>
            <person name="Peta V."/>
            <person name="Bucking H."/>
        </authorList>
    </citation>
    <scope>NUCLEOTIDE SEQUENCE [LARGE SCALE GENOMIC DNA]</scope>
    <source>
        <strain evidence="15 16">DN04</strain>
    </source>
</reference>
<dbReference type="InterPro" id="IPR011761">
    <property type="entry name" value="ATP-grasp"/>
</dbReference>
<protein>
    <recommendedName>
        <fullName evidence="6">Cyanophycin synthetase</fullName>
        <ecNumber evidence="5">6.3.2.29</ecNumber>
        <ecNumber evidence="4">6.3.2.30</ecNumber>
    </recommendedName>
    <alternativeName>
        <fullName evidence="10">Cyanophycin synthase</fullName>
    </alternativeName>
</protein>
<dbReference type="InterPro" id="IPR005479">
    <property type="entry name" value="CPAse_ATP-bd"/>
</dbReference>
<dbReference type="InterPro" id="IPR044019">
    <property type="entry name" value="Cyanophycin_syn_N"/>
</dbReference>
<dbReference type="Pfam" id="PF02875">
    <property type="entry name" value="Mur_ligase_C"/>
    <property type="match status" value="1"/>
</dbReference>
<organism evidence="15 16">
    <name type="scientific">Duganella callida</name>
    <dbReference type="NCBI Taxonomy" id="2561932"/>
    <lineage>
        <taxon>Bacteria</taxon>
        <taxon>Pseudomonadati</taxon>
        <taxon>Pseudomonadota</taxon>
        <taxon>Betaproteobacteria</taxon>
        <taxon>Burkholderiales</taxon>
        <taxon>Oxalobacteraceae</taxon>
        <taxon>Telluria group</taxon>
        <taxon>Duganella</taxon>
    </lineage>
</organism>
<evidence type="ECO:0000256" key="9">
    <source>
        <dbReference type="ARBA" id="ARBA00022840"/>
    </source>
</evidence>
<dbReference type="InterPro" id="IPR013221">
    <property type="entry name" value="Mur_ligase_cen"/>
</dbReference>
<comment type="caution">
    <text evidence="15">The sequence shown here is derived from an EMBL/GenBank/DDBJ whole genome shotgun (WGS) entry which is preliminary data.</text>
</comment>
<evidence type="ECO:0000256" key="6">
    <source>
        <dbReference type="ARBA" id="ARBA00022036"/>
    </source>
</evidence>
<keyword evidence="8 13" id="KW-0547">Nucleotide-binding</keyword>
<dbReference type="GO" id="GO:0071160">
    <property type="term" value="F:cyanophycin synthetase activity (L-aspartate-adding)"/>
    <property type="evidence" value="ECO:0007669"/>
    <property type="project" value="UniProtKB-EC"/>
</dbReference>
<dbReference type="Gene3D" id="3.90.190.20">
    <property type="entry name" value="Mur ligase, C-terminal domain"/>
    <property type="match status" value="1"/>
</dbReference>
<evidence type="ECO:0000256" key="4">
    <source>
        <dbReference type="ARBA" id="ARBA00012968"/>
    </source>
</evidence>
<comment type="catalytic activity">
    <reaction evidence="11">
        <text>[L-4-(L-arginin-2-N-yl)aspartate](n)-L-aspartate + L-arginine + ATP = [L-4-(L-arginin-2-N-yl)aspartate](n+1) + ADP + phosphate + H(+)</text>
        <dbReference type="Rhea" id="RHEA:23888"/>
        <dbReference type="Rhea" id="RHEA-COMP:13732"/>
        <dbReference type="Rhea" id="RHEA-COMP:13733"/>
        <dbReference type="ChEBI" id="CHEBI:15378"/>
        <dbReference type="ChEBI" id="CHEBI:30616"/>
        <dbReference type="ChEBI" id="CHEBI:32682"/>
        <dbReference type="ChEBI" id="CHEBI:43474"/>
        <dbReference type="ChEBI" id="CHEBI:137986"/>
        <dbReference type="ChEBI" id="CHEBI:137990"/>
        <dbReference type="ChEBI" id="CHEBI:456216"/>
        <dbReference type="EC" id="6.3.2.30"/>
    </reaction>
</comment>
<keyword evidence="9 13" id="KW-0067">ATP-binding</keyword>
<gene>
    <name evidence="15" type="primary">cphA</name>
    <name evidence="15" type="ORF">E4L98_15770</name>
</gene>
<evidence type="ECO:0000259" key="14">
    <source>
        <dbReference type="PROSITE" id="PS50975"/>
    </source>
</evidence>
<evidence type="ECO:0000256" key="2">
    <source>
        <dbReference type="ARBA" id="ARBA00009060"/>
    </source>
</evidence>
<sequence length="856" mass="91287">MEVIRTRALRGPNLWSHHTAVEAIVSCPPEEQSIVKIAGFEQRLHARFPAIGALHPTGNSDDVPLARVLEVAALSLQAQAGCPVTFSRTTATLDSGIYQTVVEYTEEAVGRRALELAAALINAALTDAPFDLAAALNELRDLDEDVRLGPSTGAIVNAAVARDIPFRRLTEGSMVMFGWGSKQRRIQAAEMDSTGAIGETIAQDKELTKKLLHAAGVPVPIGRSVEDEADAWQAAQEIGLPVVVKPKDGNQGKGVTVNIMTKEHLEAAFRTAKEFRDDVMVERYLPGHDYRLLVIGNKLVAAARRDPPLVIGDGVHSVRELVDIVNADPRRGSGHATSLTKIRFDDIALARLALQDLNADSVPAKGQRVVLRNNANLSTGGTATDVTDDVHPEVAARAVEAAQMIGLDLCGVDVVCDNVLEPIENQRGGVVEVNAAPGLRMHIAPSFGKGRAVGEAIVNTMFPAGENGRIPVVAVTGTNGKTTTVRLIAHLLTASGLRTGMTNTDGVYIEGRQTDSGDCSGPRSARNVLLHPDVDAAVFETARGGILREGLAFDRCQVAVVTNIGMGDHLGLNYITTVEDLAVLKRVIVQNVSESGYAVLNGTDPIVAGMAANCRGKIIFFGADRKHAVIATHLAQGSRTVYVEDGHIVAAEGREINRIALSQVPITRNGAIGFQVENVMASVAAAWGVGISWDAIRLGLKTFANDSDNAPGRFNVFDYKGATLIADYGHNPDAILALVKAVETMPAKRRVVVISGAGDRRDQDITQQTEILGRAFDDVLLYEDACQRGRVDGEVVALLRAGLNGAPRTSHIEEIYGEFKAIDTALARLQEGDLCLILIDQVEDALAHIAARIKAA</sequence>
<dbReference type="NCBIfam" id="TIGR02068">
    <property type="entry name" value="cya_phycin_syn"/>
    <property type="match status" value="1"/>
</dbReference>
<evidence type="ECO:0000313" key="16">
    <source>
        <dbReference type="Proteomes" id="UP000297729"/>
    </source>
</evidence>
<dbReference type="GO" id="GO:0071161">
    <property type="term" value="F:cyanophycin synthetase activity (L-arginine-adding)"/>
    <property type="evidence" value="ECO:0007669"/>
    <property type="project" value="UniProtKB-EC"/>
</dbReference>
<evidence type="ECO:0000256" key="10">
    <source>
        <dbReference type="ARBA" id="ARBA00031353"/>
    </source>
</evidence>
<dbReference type="PANTHER" id="PTHR23135:SF18">
    <property type="entry name" value="CYANOPHYCIN SYNTHETASE"/>
    <property type="match status" value="1"/>
</dbReference>
<dbReference type="RefSeq" id="WP_135202507.1">
    <property type="nucleotide sequence ID" value="NZ_SPVG01000161.1"/>
</dbReference>
<dbReference type="Pfam" id="PF08245">
    <property type="entry name" value="Mur_ligase_M"/>
    <property type="match status" value="1"/>
</dbReference>
<dbReference type="PANTHER" id="PTHR23135">
    <property type="entry name" value="MUR LIGASE FAMILY MEMBER"/>
    <property type="match status" value="1"/>
</dbReference>
<accession>A0A4Y9SHF3</accession>
<dbReference type="Gene3D" id="3.30.470.20">
    <property type="entry name" value="ATP-grasp fold, B domain"/>
    <property type="match status" value="2"/>
</dbReference>
<dbReference type="GO" id="GO:0046872">
    <property type="term" value="F:metal ion binding"/>
    <property type="evidence" value="ECO:0007669"/>
    <property type="project" value="InterPro"/>
</dbReference>
<evidence type="ECO:0000256" key="12">
    <source>
        <dbReference type="ARBA" id="ARBA00048425"/>
    </source>
</evidence>
<dbReference type="SUPFAM" id="SSF53623">
    <property type="entry name" value="MurD-like peptide ligases, catalytic domain"/>
    <property type="match status" value="1"/>
</dbReference>
<keyword evidence="16" id="KW-1185">Reference proteome</keyword>
<dbReference type="Pfam" id="PF18921">
    <property type="entry name" value="Cyanophycin_syn"/>
    <property type="match status" value="1"/>
</dbReference>
<dbReference type="SMART" id="SM01209">
    <property type="entry name" value="GARS_A"/>
    <property type="match status" value="1"/>
</dbReference>
<evidence type="ECO:0000256" key="3">
    <source>
        <dbReference type="ARBA" id="ARBA00011738"/>
    </source>
</evidence>
<dbReference type="PROSITE" id="PS50975">
    <property type="entry name" value="ATP_GRASP"/>
    <property type="match status" value="1"/>
</dbReference>
<dbReference type="InterPro" id="IPR004101">
    <property type="entry name" value="Mur_ligase_C"/>
</dbReference>
<dbReference type="Pfam" id="PF02786">
    <property type="entry name" value="CPSase_L_D2"/>
    <property type="match status" value="1"/>
</dbReference>
<dbReference type="Gene3D" id="3.40.1190.10">
    <property type="entry name" value="Mur-like, catalytic domain"/>
    <property type="match status" value="1"/>
</dbReference>
<name>A0A4Y9SHF3_9BURK</name>
<dbReference type="GO" id="GO:0004326">
    <property type="term" value="F:tetrahydrofolylpolyglutamate synthase activity"/>
    <property type="evidence" value="ECO:0007669"/>
    <property type="project" value="InterPro"/>
</dbReference>
<evidence type="ECO:0000256" key="5">
    <source>
        <dbReference type="ARBA" id="ARBA00013005"/>
    </source>
</evidence>
<feature type="domain" description="ATP-grasp" evidence="14">
    <location>
        <begin position="209"/>
        <end position="462"/>
    </location>
</feature>
<dbReference type="InterPro" id="IPR036565">
    <property type="entry name" value="Mur-like_cat_sf"/>
</dbReference>
<comment type="catalytic activity">
    <reaction evidence="12">
        <text>[L-4-(L-arginin-2-N-yl)aspartate](n) + L-aspartate + ATP = [L-4-(L-arginin-2-N-yl)aspartate](n)-L-aspartate + ADP + phosphate + H(+)</text>
        <dbReference type="Rhea" id="RHEA:13277"/>
        <dbReference type="Rhea" id="RHEA-COMP:13728"/>
        <dbReference type="Rhea" id="RHEA-COMP:13733"/>
        <dbReference type="ChEBI" id="CHEBI:15378"/>
        <dbReference type="ChEBI" id="CHEBI:29991"/>
        <dbReference type="ChEBI" id="CHEBI:30616"/>
        <dbReference type="ChEBI" id="CHEBI:43474"/>
        <dbReference type="ChEBI" id="CHEBI:137986"/>
        <dbReference type="ChEBI" id="CHEBI:137990"/>
        <dbReference type="ChEBI" id="CHEBI:456216"/>
        <dbReference type="EC" id="6.3.2.29"/>
    </reaction>
</comment>
<evidence type="ECO:0000256" key="13">
    <source>
        <dbReference type="PROSITE-ProRule" id="PRU00409"/>
    </source>
</evidence>
<dbReference type="InterPro" id="IPR011810">
    <property type="entry name" value="Cya_phycin_syn"/>
</dbReference>
<dbReference type="PROSITE" id="PS01011">
    <property type="entry name" value="FOLYLPOLYGLU_SYNT_1"/>
    <property type="match status" value="1"/>
</dbReference>
<evidence type="ECO:0000313" key="15">
    <source>
        <dbReference type="EMBL" id="TFW19796.1"/>
    </source>
</evidence>
<dbReference type="NCBIfam" id="NF010623">
    <property type="entry name" value="PRK14016.1"/>
    <property type="match status" value="1"/>
</dbReference>
<dbReference type="SUPFAM" id="SSF53244">
    <property type="entry name" value="MurD-like peptide ligases, peptide-binding domain"/>
    <property type="match status" value="1"/>
</dbReference>
<keyword evidence="7 15" id="KW-0436">Ligase</keyword>
<dbReference type="InterPro" id="IPR036615">
    <property type="entry name" value="Mur_ligase_C_dom_sf"/>
</dbReference>
<comment type="similarity">
    <text evidence="2">In the C-terminal section; belongs to the MurCDEF family.</text>
</comment>
<evidence type="ECO:0000256" key="1">
    <source>
        <dbReference type="ARBA" id="ARBA00003184"/>
    </source>
</evidence>
<evidence type="ECO:0000256" key="8">
    <source>
        <dbReference type="ARBA" id="ARBA00022741"/>
    </source>
</evidence>
<dbReference type="EC" id="6.3.2.30" evidence="4"/>
<proteinExistence type="inferred from homology"/>
<dbReference type="OrthoDB" id="9803907at2"/>
<dbReference type="GO" id="GO:0005524">
    <property type="term" value="F:ATP binding"/>
    <property type="evidence" value="ECO:0007669"/>
    <property type="project" value="UniProtKB-UniRule"/>
</dbReference>
<comment type="function">
    <text evidence="1">Catalyzes the ATP-dependent polymerization of arginine and aspartate to multi-L-arginyl-poly-L-aspartic acid (cyanophycin; a water-insoluble reserve polymer).</text>
</comment>
<dbReference type="InterPro" id="IPR018109">
    <property type="entry name" value="Folylpolyglutamate_synth_CS"/>
</dbReference>
<dbReference type="EC" id="6.3.2.29" evidence="5"/>
<dbReference type="AlphaFoldDB" id="A0A4Y9SHF3"/>
<evidence type="ECO:0000256" key="11">
    <source>
        <dbReference type="ARBA" id="ARBA00048094"/>
    </source>
</evidence>
<dbReference type="SUPFAM" id="SSF56059">
    <property type="entry name" value="Glutathione synthetase ATP-binding domain-like"/>
    <property type="match status" value="1"/>
</dbReference>
<evidence type="ECO:0000256" key="7">
    <source>
        <dbReference type="ARBA" id="ARBA00022598"/>
    </source>
</evidence>
<comment type="subunit">
    <text evidence="3">Homodimer.</text>
</comment>
<dbReference type="EMBL" id="SPVG01000161">
    <property type="protein sequence ID" value="TFW19796.1"/>
    <property type="molecule type" value="Genomic_DNA"/>
</dbReference>
<dbReference type="Proteomes" id="UP000297729">
    <property type="component" value="Unassembled WGS sequence"/>
</dbReference>